<dbReference type="InterPro" id="IPR021835">
    <property type="entry name" value="DUF3427"/>
</dbReference>
<keyword evidence="3" id="KW-1185">Reference proteome</keyword>
<reference evidence="2" key="1">
    <citation type="journal article" date="2014" name="Int. J. Syst. Evol. Microbiol.">
        <title>Complete genome sequence of Corynebacterium casei LMG S-19264T (=DSM 44701T), isolated from a smear-ripened cheese.</title>
        <authorList>
            <consortium name="US DOE Joint Genome Institute (JGI-PGF)"/>
            <person name="Walter F."/>
            <person name="Albersmeier A."/>
            <person name="Kalinowski J."/>
            <person name="Ruckert C."/>
        </authorList>
    </citation>
    <scope>NUCLEOTIDE SEQUENCE</scope>
    <source>
        <strain evidence="2">JCM 4714</strain>
    </source>
</reference>
<name>A0A918YD22_9ACTN</name>
<sequence length="126" mass="14632">MSWVEDIKTDALFITSEKNERDFSPNVRYRDYAISPTRYHWESQNSTSERSRTGLRYQHHADQGSQVLLFLRRYKVNSIGKPEPWMLLGPATYVKHTGNKPMAITWDLQHELPADVWSYSAAITSG</sequence>
<dbReference type="EMBL" id="BMVG01000001">
    <property type="protein sequence ID" value="GHD99490.1"/>
    <property type="molecule type" value="Genomic_DNA"/>
</dbReference>
<dbReference type="Pfam" id="PF11907">
    <property type="entry name" value="DUF3427"/>
    <property type="match status" value="1"/>
</dbReference>
<evidence type="ECO:0000313" key="2">
    <source>
        <dbReference type="EMBL" id="GHD99490.1"/>
    </source>
</evidence>
<gene>
    <name evidence="2" type="ORF">GCM10010339_11010</name>
</gene>
<proteinExistence type="predicted"/>
<dbReference type="Proteomes" id="UP000655443">
    <property type="component" value="Unassembled WGS sequence"/>
</dbReference>
<protein>
    <recommendedName>
        <fullName evidence="1">DUF3427 domain-containing protein</fullName>
    </recommendedName>
</protein>
<dbReference type="AlphaFoldDB" id="A0A918YD22"/>
<accession>A0A918YD22</accession>
<feature type="domain" description="DUF3427" evidence="1">
    <location>
        <begin position="10"/>
        <end position="119"/>
    </location>
</feature>
<evidence type="ECO:0000313" key="3">
    <source>
        <dbReference type="Proteomes" id="UP000655443"/>
    </source>
</evidence>
<reference evidence="2" key="2">
    <citation type="submission" date="2020-09" db="EMBL/GenBank/DDBJ databases">
        <authorList>
            <person name="Sun Q."/>
            <person name="Ohkuma M."/>
        </authorList>
    </citation>
    <scope>NUCLEOTIDE SEQUENCE</scope>
    <source>
        <strain evidence="2">JCM 4714</strain>
    </source>
</reference>
<comment type="caution">
    <text evidence="2">The sequence shown here is derived from an EMBL/GenBank/DDBJ whole genome shotgun (WGS) entry which is preliminary data.</text>
</comment>
<evidence type="ECO:0000259" key="1">
    <source>
        <dbReference type="Pfam" id="PF11907"/>
    </source>
</evidence>
<organism evidence="2 3">
    <name type="scientific">Streptomyces alanosinicus</name>
    <dbReference type="NCBI Taxonomy" id="68171"/>
    <lineage>
        <taxon>Bacteria</taxon>
        <taxon>Bacillati</taxon>
        <taxon>Actinomycetota</taxon>
        <taxon>Actinomycetes</taxon>
        <taxon>Kitasatosporales</taxon>
        <taxon>Streptomycetaceae</taxon>
        <taxon>Streptomyces</taxon>
    </lineage>
</organism>